<dbReference type="InterPro" id="IPR022398">
    <property type="entry name" value="Peptidase_S8_His-AS"/>
</dbReference>
<feature type="region of interest" description="Disordered" evidence="11">
    <location>
        <begin position="391"/>
        <end position="429"/>
    </location>
</feature>
<evidence type="ECO:0000256" key="12">
    <source>
        <dbReference type="SAM" id="Phobius"/>
    </source>
</evidence>
<organism evidence="15 16">
    <name type="scientific">Micromonospora polyrhachis</name>
    <dbReference type="NCBI Taxonomy" id="1282883"/>
    <lineage>
        <taxon>Bacteria</taxon>
        <taxon>Bacillati</taxon>
        <taxon>Actinomycetota</taxon>
        <taxon>Actinomycetes</taxon>
        <taxon>Micromonosporales</taxon>
        <taxon>Micromonosporaceae</taxon>
        <taxon>Micromonospora</taxon>
    </lineage>
</organism>
<evidence type="ECO:0000256" key="10">
    <source>
        <dbReference type="PROSITE-ProRule" id="PRU01240"/>
    </source>
</evidence>
<evidence type="ECO:0000256" key="6">
    <source>
        <dbReference type="ARBA" id="ARBA00022801"/>
    </source>
</evidence>
<dbReference type="InterPro" id="IPR023828">
    <property type="entry name" value="Peptidase_S8_Ser-AS"/>
</dbReference>
<dbReference type="EMBL" id="JACHJW010000001">
    <property type="protein sequence ID" value="MBB4956953.1"/>
    <property type="molecule type" value="Genomic_DNA"/>
</dbReference>
<dbReference type="PROSITE" id="PS00138">
    <property type="entry name" value="SUBTILASE_SER"/>
    <property type="match status" value="1"/>
</dbReference>
<dbReference type="GO" id="GO:0006508">
    <property type="term" value="P:proteolysis"/>
    <property type="evidence" value="ECO:0007669"/>
    <property type="project" value="UniProtKB-KW"/>
</dbReference>
<comment type="subcellular location">
    <subcellularLocation>
        <location evidence="1">Cell membrane</location>
        <topology evidence="1">Single-pass membrane protein</topology>
    </subcellularLocation>
</comment>
<dbReference type="PANTHER" id="PTHR43806">
    <property type="entry name" value="PEPTIDASE S8"/>
    <property type="match status" value="1"/>
</dbReference>
<evidence type="ECO:0000256" key="5">
    <source>
        <dbReference type="ARBA" id="ARBA00022692"/>
    </source>
</evidence>
<protein>
    <submittedName>
        <fullName evidence="15">Type VII secretion-associated serine protease mycosin</fullName>
    </submittedName>
</protein>
<feature type="active site" description="Charge relay system" evidence="10">
    <location>
        <position position="109"/>
    </location>
</feature>
<dbReference type="Gene3D" id="3.40.50.200">
    <property type="entry name" value="Peptidase S8/S53 domain"/>
    <property type="match status" value="1"/>
</dbReference>
<evidence type="ECO:0000256" key="8">
    <source>
        <dbReference type="ARBA" id="ARBA00022989"/>
    </source>
</evidence>
<evidence type="ECO:0000256" key="7">
    <source>
        <dbReference type="ARBA" id="ARBA00022825"/>
    </source>
</evidence>
<keyword evidence="5 12" id="KW-0812">Transmembrane</keyword>
<keyword evidence="16" id="KW-1185">Reference proteome</keyword>
<feature type="signal peptide" evidence="13">
    <location>
        <begin position="1"/>
        <end position="26"/>
    </location>
</feature>
<evidence type="ECO:0000256" key="11">
    <source>
        <dbReference type="SAM" id="MobiDB-lite"/>
    </source>
</evidence>
<dbReference type="RefSeq" id="WP_184532668.1">
    <property type="nucleotide sequence ID" value="NZ_JACHJW010000001.1"/>
</dbReference>
<keyword evidence="7 10" id="KW-0720">Serine protease</keyword>
<evidence type="ECO:0000259" key="14">
    <source>
        <dbReference type="Pfam" id="PF00082"/>
    </source>
</evidence>
<accession>A0A7W7SLF0</accession>
<dbReference type="InterPro" id="IPR023834">
    <property type="entry name" value="T7SS_pept_S8A_mycosin"/>
</dbReference>
<feature type="active site" description="Charge relay system" evidence="10">
    <location>
        <position position="75"/>
    </location>
</feature>
<dbReference type="Pfam" id="PF00082">
    <property type="entry name" value="Peptidase_S8"/>
    <property type="match status" value="1"/>
</dbReference>
<dbReference type="SUPFAM" id="SSF52743">
    <property type="entry name" value="Subtilisin-like"/>
    <property type="match status" value="1"/>
</dbReference>
<proteinExistence type="inferred from homology"/>
<feature type="transmembrane region" description="Helical" evidence="12">
    <location>
        <begin position="362"/>
        <end position="380"/>
    </location>
</feature>
<feature type="region of interest" description="Disordered" evidence="11">
    <location>
        <begin position="330"/>
        <end position="354"/>
    </location>
</feature>
<evidence type="ECO:0000256" key="4">
    <source>
        <dbReference type="ARBA" id="ARBA00022670"/>
    </source>
</evidence>
<keyword evidence="9 12" id="KW-0472">Membrane</keyword>
<feature type="compositionally biased region" description="Basic and acidic residues" evidence="11">
    <location>
        <begin position="408"/>
        <end position="429"/>
    </location>
</feature>
<feature type="active site" description="Charge relay system" evidence="10">
    <location>
        <position position="266"/>
    </location>
</feature>
<dbReference type="PROSITE" id="PS00137">
    <property type="entry name" value="SUBTILASE_HIS"/>
    <property type="match status" value="1"/>
</dbReference>
<dbReference type="Proteomes" id="UP000578819">
    <property type="component" value="Unassembled WGS sequence"/>
</dbReference>
<evidence type="ECO:0000256" key="2">
    <source>
        <dbReference type="ARBA" id="ARBA00011073"/>
    </source>
</evidence>
<dbReference type="InterPro" id="IPR050131">
    <property type="entry name" value="Peptidase_S8_subtilisin-like"/>
</dbReference>
<dbReference type="AlphaFoldDB" id="A0A7W7SLF0"/>
<evidence type="ECO:0000256" key="13">
    <source>
        <dbReference type="SAM" id="SignalP"/>
    </source>
</evidence>
<comment type="similarity">
    <text evidence="2 10">Belongs to the peptidase S8 family.</text>
</comment>
<keyword evidence="13" id="KW-0732">Signal</keyword>
<evidence type="ECO:0000256" key="3">
    <source>
        <dbReference type="ARBA" id="ARBA00022475"/>
    </source>
</evidence>
<evidence type="ECO:0000313" key="16">
    <source>
        <dbReference type="Proteomes" id="UP000578819"/>
    </source>
</evidence>
<gene>
    <name evidence="15" type="ORF">FHR38_000686</name>
</gene>
<evidence type="ECO:0000313" key="15">
    <source>
        <dbReference type="EMBL" id="MBB4956953.1"/>
    </source>
</evidence>
<dbReference type="InterPro" id="IPR015500">
    <property type="entry name" value="Peptidase_S8_subtilisin-rel"/>
</dbReference>
<keyword evidence="4 10" id="KW-0645">Protease</keyword>
<dbReference type="NCBIfam" id="TIGR03921">
    <property type="entry name" value="T7SS_mycosin"/>
    <property type="match status" value="1"/>
</dbReference>
<keyword evidence="3" id="KW-1003">Cell membrane</keyword>
<keyword evidence="6 10" id="KW-0378">Hydrolase</keyword>
<comment type="caution">
    <text evidence="15">The sequence shown here is derived from an EMBL/GenBank/DDBJ whole genome shotgun (WGS) entry which is preliminary data.</text>
</comment>
<keyword evidence="8 12" id="KW-1133">Transmembrane helix</keyword>
<reference evidence="15 16" key="1">
    <citation type="submission" date="2020-08" db="EMBL/GenBank/DDBJ databases">
        <title>Sequencing the genomes of 1000 actinobacteria strains.</title>
        <authorList>
            <person name="Klenk H.-P."/>
        </authorList>
    </citation>
    <scope>NUCLEOTIDE SEQUENCE [LARGE SCALE GENOMIC DNA]</scope>
    <source>
        <strain evidence="15 16">DSM 45886</strain>
    </source>
</reference>
<name>A0A7W7SLF0_9ACTN</name>
<dbReference type="PANTHER" id="PTHR43806:SF11">
    <property type="entry name" value="CEREVISIN-RELATED"/>
    <property type="match status" value="1"/>
</dbReference>
<feature type="chain" id="PRO_5039458776" evidence="13">
    <location>
        <begin position="27"/>
        <end position="429"/>
    </location>
</feature>
<dbReference type="GO" id="GO:0005886">
    <property type="term" value="C:plasma membrane"/>
    <property type="evidence" value="ECO:0007669"/>
    <property type="project" value="UniProtKB-SubCell"/>
</dbReference>
<feature type="domain" description="Peptidase S8/S53" evidence="14">
    <location>
        <begin position="66"/>
        <end position="314"/>
    </location>
</feature>
<evidence type="ECO:0000256" key="9">
    <source>
        <dbReference type="ARBA" id="ARBA00023136"/>
    </source>
</evidence>
<dbReference type="PROSITE" id="PS51892">
    <property type="entry name" value="SUBTILASE"/>
    <property type="match status" value="1"/>
</dbReference>
<dbReference type="PRINTS" id="PR00723">
    <property type="entry name" value="SUBTILISIN"/>
</dbReference>
<sequence>MRQRVRMLAHLLAGVTLLTTSVPVAAAPASAAPTMRCTSPSEKLLPEVPWTHQRLTPQRVWPLTRGEGVLVAVIDTGVDGAVPQLAGRVRKGSDVVNRMGRADDDCYGHGTFVAGIIAAQPAAGTGMVGLAPGVTILPVRQANGPSDGTASTLARSIRAAVDANASVINVSASSFFPNEELRRAVEYAAQRDVLLVAAVANEAQQGNPVAYPAAYPQVVAVGSVGPDGRRSEFSEVGTYLDLVAPGVDVVSLSRAGAGHLVDSGTSYATPFVTATAALVRAYHPKLTAAQVKRRLELTADHPGTTLPNPQLGWGVVNPYQAVTAILPEEHGHHSTPVDQPTLGPVARTAAEPTSDRDTAIEFTLAAVVVAALLGLVAYLVPHGIRRSWRSVGEPGAEAAPDPGSGRVPHRENRYPGTSDPDRNGRGSTG</sequence>
<dbReference type="InterPro" id="IPR000209">
    <property type="entry name" value="Peptidase_S8/S53_dom"/>
</dbReference>
<evidence type="ECO:0000256" key="1">
    <source>
        <dbReference type="ARBA" id="ARBA00004162"/>
    </source>
</evidence>
<dbReference type="InterPro" id="IPR036852">
    <property type="entry name" value="Peptidase_S8/S53_dom_sf"/>
</dbReference>
<dbReference type="GO" id="GO:0004252">
    <property type="term" value="F:serine-type endopeptidase activity"/>
    <property type="evidence" value="ECO:0007669"/>
    <property type="project" value="UniProtKB-UniRule"/>
</dbReference>